<dbReference type="GO" id="GO:0000049">
    <property type="term" value="F:tRNA binding"/>
    <property type="evidence" value="ECO:0007669"/>
    <property type="project" value="TreeGrafter"/>
</dbReference>
<evidence type="ECO:0000259" key="8">
    <source>
        <dbReference type="Pfam" id="PF05670"/>
    </source>
</evidence>
<feature type="region of interest" description="Disordered" evidence="7">
    <location>
        <begin position="778"/>
        <end position="980"/>
    </location>
</feature>
<feature type="compositionally biased region" description="Basic and acidic residues" evidence="7">
    <location>
        <begin position="938"/>
        <end position="961"/>
    </location>
</feature>
<proteinExistence type="inferred from homology"/>
<dbReference type="GO" id="GO:1990112">
    <property type="term" value="C:RQC complex"/>
    <property type="evidence" value="ECO:0007669"/>
    <property type="project" value="TreeGrafter"/>
</dbReference>
<feature type="compositionally biased region" description="Basic residues" evidence="7">
    <location>
        <begin position="903"/>
        <end position="917"/>
    </location>
</feature>
<sequence length="1134" mass="124332">EGGTAARGGGEGQRRRTARDVIVALPVVKLVLSHSCPAINHSIAHLPVAKSLPLSSLAHISQDYRTAAMKQRFSSIDVKVIAHELQESLVTLRLANVYDLSSKILLLKFAKPDNKKQLIIDSGFRCHLTDFTRTTAAAPSAFVARLRKFLKTRRLTSVSQIGTDRILEFQFSDGQYRLFLEFFASGNVILTDADLKIITLLRNVPEGEGQEPQRVGLTYSLENRQNYGGVPALTKERVRDALKTSVEKSAAAAAAGKKSKAKAGDELRRSLATTITELPPILVDHSFQMTKFDGNKKPAEILEDDSLLDALLTALAEARRIVEDATSSATAKGYIFAKYRSKPEAAEGQETEEAKRSNLLYEDFHPFLPNKFANDPAIKVLEFESFNKTVDEFFSSLEGQKLESRLTEREAAAKRKLEAAKMDQAKRIEGLQEAQSLNVQKATAIEANVERVEEAMEAVNGLLQQGMDWVDISKLIEREQKRHNPVAEIIKLPLNLAENTITLLLGEEEDIADDDDSNYETDSDASDSENEDEDTASKQKTSKQLEVEINIGKTPWANAREYYDQKRSAAIKQEKTVQQSQIALKNAEQKIQAELKKGLKQEKAVLQPIRKQSWFEKFIWFVSSDGYLVLGGKDAQQNEMLYKRYLRKGDVYVHADVHGAATVIIKNTPSDPDAPIPPSTLAQAGTMAVCSSSAWDSKAGMGAWWVNADQVSKSAPTGEYLPTGSFMVRGQKNFLPPAQLLLGIGIMFKISEESKARHVKHRLYDGFAPATASGSADAAADAKATADEDDDASDFGSGDDGDDEKPRDNPLQSLGQNGRDDSEKPTPEESPAEELEKLKLDEDKSDQDAAHQGEKTPEEADEEDEEAEDADNDEVAGTSTPETSVAPAPGSQASTAATDKKQPAKRGQRGKAKKIAAKYKNQDEEDRAAAEALYGSARGKERAEAEAQSKAQREAELAAQKERRRAQHQRQQKEIAEHEEIRRLMNEEGLDVLDAEEMGKMTLLDSLVGTPLAGDEILEAVPVCAPWNAMGKFKYKAKLQPGAVKKGKAVKEVFEKWKGDSSKKGAIDEKAQDKERMWPREVELIKGLKAEEAFNIVPVGKVRVMMAGGSSGASGAKGQQGKGGGRGGKGSKKK</sequence>
<comment type="subcellular location">
    <subcellularLocation>
        <location evidence="1">Cytoplasm</location>
    </subcellularLocation>
</comment>
<dbReference type="GO" id="GO:1990116">
    <property type="term" value="P:ribosome-associated ubiquitin-dependent protein catabolic process"/>
    <property type="evidence" value="ECO:0007669"/>
    <property type="project" value="TreeGrafter"/>
</dbReference>
<feature type="region of interest" description="Disordered" evidence="7">
    <location>
        <begin position="1108"/>
        <end position="1134"/>
    </location>
</feature>
<dbReference type="GO" id="GO:0043023">
    <property type="term" value="F:ribosomal large subunit binding"/>
    <property type="evidence" value="ECO:0007669"/>
    <property type="project" value="TreeGrafter"/>
</dbReference>
<feature type="compositionally biased region" description="Basic and acidic residues" evidence="7">
    <location>
        <begin position="834"/>
        <end position="858"/>
    </location>
</feature>
<feature type="domain" description="NFACT protein C-terminal" evidence="9">
    <location>
        <begin position="999"/>
        <end position="1105"/>
    </location>
</feature>
<dbReference type="Proteomes" id="UP000639643">
    <property type="component" value="Unassembled WGS sequence"/>
</dbReference>
<protein>
    <recommendedName>
        <fullName evidence="5">Ribosome quality control complex subunit 2</fullName>
    </recommendedName>
</protein>
<accession>A0A8H6K6L2</accession>
<dbReference type="Gene3D" id="2.30.310.10">
    <property type="entry name" value="ibrinogen binding protein from staphylococcus aureus domain"/>
    <property type="match status" value="1"/>
</dbReference>
<dbReference type="EMBL" id="WIGM01000433">
    <property type="protein sequence ID" value="KAF6825338.1"/>
    <property type="molecule type" value="Genomic_DNA"/>
</dbReference>
<evidence type="ECO:0000313" key="11">
    <source>
        <dbReference type="Proteomes" id="UP000639643"/>
    </source>
</evidence>
<evidence type="ECO:0000256" key="2">
    <source>
        <dbReference type="ARBA" id="ARBA00008318"/>
    </source>
</evidence>
<feature type="compositionally biased region" description="Acidic residues" evidence="7">
    <location>
        <begin position="787"/>
        <end position="803"/>
    </location>
</feature>
<dbReference type="InterPro" id="IPR051608">
    <property type="entry name" value="RQC_Subunit_NEMF"/>
</dbReference>
<feature type="region of interest" description="Disordered" evidence="7">
    <location>
        <begin position="508"/>
        <end position="543"/>
    </location>
</feature>
<evidence type="ECO:0000259" key="9">
    <source>
        <dbReference type="Pfam" id="PF11923"/>
    </source>
</evidence>
<evidence type="ECO:0000256" key="5">
    <source>
        <dbReference type="ARBA" id="ARBA00070414"/>
    </source>
</evidence>
<evidence type="ECO:0000313" key="10">
    <source>
        <dbReference type="EMBL" id="KAF6825338.1"/>
    </source>
</evidence>
<feature type="domain" description="NFACT RNA-binding" evidence="8">
    <location>
        <begin position="617"/>
        <end position="730"/>
    </location>
</feature>
<dbReference type="OrthoDB" id="207084at2759"/>
<feature type="compositionally biased region" description="Gly residues" evidence="7">
    <location>
        <begin position="1118"/>
        <end position="1128"/>
    </location>
</feature>
<dbReference type="PANTHER" id="PTHR15239:SF6">
    <property type="entry name" value="RIBOSOME QUALITY CONTROL COMPLEX SUBUNIT NEMF"/>
    <property type="match status" value="1"/>
</dbReference>
<dbReference type="InterPro" id="IPR021846">
    <property type="entry name" value="NFACT-C"/>
</dbReference>
<dbReference type="GO" id="GO:0072344">
    <property type="term" value="P:rescue of stalled ribosome"/>
    <property type="evidence" value="ECO:0007669"/>
    <property type="project" value="TreeGrafter"/>
</dbReference>
<comment type="caution">
    <text evidence="10">The sequence shown here is derived from an EMBL/GenBank/DDBJ whole genome shotgun (WGS) entry which is preliminary data.</text>
</comment>
<evidence type="ECO:0000256" key="7">
    <source>
        <dbReference type="SAM" id="MobiDB-lite"/>
    </source>
</evidence>
<dbReference type="InterPro" id="IPR008532">
    <property type="entry name" value="NFACT_RNA-bd"/>
</dbReference>
<dbReference type="Pfam" id="PF05833">
    <property type="entry name" value="NFACT_N"/>
    <property type="match status" value="1"/>
</dbReference>
<feature type="compositionally biased region" description="Acidic residues" evidence="7">
    <location>
        <begin position="508"/>
        <end position="534"/>
    </location>
</feature>
<keyword evidence="4 6" id="KW-0175">Coiled coil</keyword>
<dbReference type="Pfam" id="PF11923">
    <property type="entry name" value="NFACT-C"/>
    <property type="match status" value="1"/>
</dbReference>
<feature type="compositionally biased region" description="Acidic residues" evidence="7">
    <location>
        <begin position="859"/>
        <end position="874"/>
    </location>
</feature>
<keyword evidence="11" id="KW-1185">Reference proteome</keyword>
<gene>
    <name evidence="10" type="ORF">CMUS01_09854</name>
</gene>
<feature type="non-terminal residue" evidence="10">
    <location>
        <position position="1"/>
    </location>
</feature>
<feature type="compositionally biased region" description="Basic and acidic residues" evidence="7">
    <location>
        <begin position="971"/>
        <end position="980"/>
    </location>
</feature>
<dbReference type="FunFam" id="2.30.310.10:FF:000003">
    <property type="entry name" value="Zinc knuckle domain containing protein"/>
    <property type="match status" value="1"/>
</dbReference>
<keyword evidence="3" id="KW-0963">Cytoplasm</keyword>
<dbReference type="GO" id="GO:0005737">
    <property type="term" value="C:cytoplasm"/>
    <property type="evidence" value="ECO:0007669"/>
    <property type="project" value="UniProtKB-SubCell"/>
</dbReference>
<dbReference type="PANTHER" id="PTHR15239">
    <property type="entry name" value="NUCLEAR EXPORT MEDIATOR FACTOR NEMF"/>
    <property type="match status" value="1"/>
</dbReference>
<evidence type="ECO:0000256" key="3">
    <source>
        <dbReference type="ARBA" id="ARBA00022490"/>
    </source>
</evidence>
<reference evidence="10" key="1">
    <citation type="journal article" date="2020" name="Phytopathology">
        <title>Genome Sequence Resources of Colletotrichum truncatum, C. plurivorum, C. musicola, and C. sojae: Four Species Pathogenic to Soybean (Glycine max).</title>
        <authorList>
            <person name="Rogerio F."/>
            <person name="Boufleur T.R."/>
            <person name="Ciampi-Guillardi M."/>
            <person name="Sukno S.A."/>
            <person name="Thon M.R."/>
            <person name="Massola Junior N.S."/>
            <person name="Baroncelli R."/>
        </authorList>
    </citation>
    <scope>NUCLEOTIDE SEQUENCE</scope>
    <source>
        <strain evidence="10">LFN0074</strain>
    </source>
</reference>
<feature type="compositionally biased region" description="Basic and acidic residues" evidence="7">
    <location>
        <begin position="818"/>
        <end position="827"/>
    </location>
</feature>
<dbReference type="AlphaFoldDB" id="A0A8H6K6L2"/>
<feature type="coiled-coil region" evidence="6">
    <location>
        <begin position="570"/>
        <end position="597"/>
    </location>
</feature>
<name>A0A8H6K6L2_9PEZI</name>
<evidence type="ECO:0000256" key="6">
    <source>
        <dbReference type="SAM" id="Coils"/>
    </source>
</evidence>
<organism evidence="10 11">
    <name type="scientific">Colletotrichum musicola</name>
    <dbReference type="NCBI Taxonomy" id="2175873"/>
    <lineage>
        <taxon>Eukaryota</taxon>
        <taxon>Fungi</taxon>
        <taxon>Dikarya</taxon>
        <taxon>Ascomycota</taxon>
        <taxon>Pezizomycotina</taxon>
        <taxon>Sordariomycetes</taxon>
        <taxon>Hypocreomycetidae</taxon>
        <taxon>Glomerellales</taxon>
        <taxon>Glomerellaceae</taxon>
        <taxon>Colletotrichum</taxon>
        <taxon>Colletotrichum orchidearum species complex</taxon>
    </lineage>
</organism>
<evidence type="ECO:0000256" key="1">
    <source>
        <dbReference type="ARBA" id="ARBA00004496"/>
    </source>
</evidence>
<evidence type="ECO:0000256" key="4">
    <source>
        <dbReference type="ARBA" id="ARBA00023054"/>
    </source>
</evidence>
<dbReference type="Pfam" id="PF05670">
    <property type="entry name" value="NFACT-R_1"/>
    <property type="match status" value="1"/>
</dbReference>
<comment type="similarity">
    <text evidence="2">Belongs to the NEMF family.</text>
</comment>